<dbReference type="Gene3D" id="3.40.50.300">
    <property type="entry name" value="P-loop containing nucleotide triphosphate hydrolases"/>
    <property type="match status" value="1"/>
</dbReference>
<accession>A0AAU1ZSJ9</accession>
<dbReference type="SUPFAM" id="SSF52540">
    <property type="entry name" value="P-loop containing nucleoside triphosphate hydrolases"/>
    <property type="match status" value="1"/>
</dbReference>
<dbReference type="AlphaFoldDB" id="A0AAU1ZSJ9"/>
<protein>
    <submittedName>
        <fullName evidence="1">Isopentenyl transferase family protein</fullName>
    </submittedName>
</protein>
<reference evidence="1" key="1">
    <citation type="submission" date="2022-10" db="EMBL/GenBank/DDBJ databases">
        <title>The complete genomes of actinobacterial strains from the NBC collection.</title>
        <authorList>
            <person name="Joergensen T.S."/>
            <person name="Alvarez Arevalo M."/>
            <person name="Sterndorff E.B."/>
            <person name="Faurdal D."/>
            <person name="Vuksanovic O."/>
            <person name="Mourched A.-S."/>
            <person name="Charusanti P."/>
            <person name="Shaw S."/>
            <person name="Blin K."/>
            <person name="Weber T."/>
        </authorList>
    </citation>
    <scope>NUCLEOTIDE SEQUENCE</scope>
    <source>
        <strain evidence="1">NBC_00093</strain>
    </source>
</reference>
<organism evidence="1">
    <name type="scientific">Streptomyces sp. NBC_00093</name>
    <dbReference type="NCBI Taxonomy" id="2975649"/>
    <lineage>
        <taxon>Bacteria</taxon>
        <taxon>Bacillati</taxon>
        <taxon>Actinomycetota</taxon>
        <taxon>Actinomycetes</taxon>
        <taxon>Kitasatosporales</taxon>
        <taxon>Streptomycetaceae</taxon>
        <taxon>Streptomyces</taxon>
    </lineage>
</organism>
<keyword evidence="1" id="KW-0808">Transferase</keyword>
<dbReference type="GO" id="GO:0016740">
    <property type="term" value="F:transferase activity"/>
    <property type="evidence" value="ECO:0007669"/>
    <property type="project" value="UniProtKB-KW"/>
</dbReference>
<proteinExistence type="predicted"/>
<dbReference type="EMBL" id="CP108222">
    <property type="protein sequence ID" value="WTT14603.1"/>
    <property type="molecule type" value="Genomic_DNA"/>
</dbReference>
<name>A0AAU1ZSJ9_9ACTN</name>
<dbReference type="InterPro" id="IPR027417">
    <property type="entry name" value="P-loop_NTPase"/>
</dbReference>
<dbReference type="Pfam" id="PF01745">
    <property type="entry name" value="IPT"/>
    <property type="match status" value="1"/>
</dbReference>
<evidence type="ECO:0000313" key="1">
    <source>
        <dbReference type="EMBL" id="WTT14603.1"/>
    </source>
</evidence>
<sequence>MAESPADSTTDCTARPFVHLIAGPTGAGKSAAANDLARVTGAPVVVADRLQCFTDLATTSARAGGQAPGVRRYWLGDRTVADGDLGAAAAAESLFDLVERLGAQHRFVIVEGGSISLLRVLAARCAALPWQLSVRVLPLPAYDEYVEVLTGRALTMLAPPAPDRSLLEELAALWVDPRQRRFAASVNGFEAVLECCAKYSLDVETIHKQALPAPVLSRMASLIALRHAEHGILQSRVFTETFEKRVPGPVFDPGMLGCAA</sequence>
<gene>
    <name evidence="1" type="ORF">OHA22_03255</name>
</gene>
<dbReference type="Gene3D" id="1.10.287.890">
    <property type="entry name" value="Crystal structure of tRNA isopentenylpyrophosphate transferase (bh2366) domain"/>
    <property type="match status" value="1"/>
</dbReference>